<keyword evidence="1" id="KW-0472">Membrane</keyword>
<feature type="chain" id="PRO_5045591936" description="DUF4345 domain-containing protein" evidence="2">
    <location>
        <begin position="25"/>
        <end position="131"/>
    </location>
</feature>
<keyword evidence="2" id="KW-0732">Signal</keyword>
<keyword evidence="4" id="KW-1185">Reference proteome</keyword>
<evidence type="ECO:0000256" key="1">
    <source>
        <dbReference type="SAM" id="Phobius"/>
    </source>
</evidence>
<dbReference type="Proteomes" id="UP001501565">
    <property type="component" value="Unassembled WGS sequence"/>
</dbReference>
<reference evidence="4" key="1">
    <citation type="journal article" date="2019" name="Int. J. Syst. Evol. Microbiol.">
        <title>The Global Catalogue of Microorganisms (GCM) 10K type strain sequencing project: providing services to taxonomists for standard genome sequencing and annotation.</title>
        <authorList>
            <consortium name="The Broad Institute Genomics Platform"/>
            <consortium name="The Broad Institute Genome Sequencing Center for Infectious Disease"/>
            <person name="Wu L."/>
            <person name="Ma J."/>
        </authorList>
    </citation>
    <scope>NUCLEOTIDE SEQUENCE [LARGE SCALE GENOMIC DNA]</scope>
    <source>
        <strain evidence="4">JCM 17551</strain>
    </source>
</reference>
<gene>
    <name evidence="3" type="ORF">GCM10022277_29140</name>
</gene>
<evidence type="ECO:0000313" key="3">
    <source>
        <dbReference type="EMBL" id="GAA3930594.1"/>
    </source>
</evidence>
<feature type="transmembrane region" description="Helical" evidence="1">
    <location>
        <begin position="99"/>
        <end position="119"/>
    </location>
</feature>
<proteinExistence type="predicted"/>
<dbReference type="RefSeq" id="WP_344799287.1">
    <property type="nucleotide sequence ID" value="NZ_BAABBN010000007.1"/>
</dbReference>
<sequence length="131" mass="14170">MKTNTMIVRSYAVLCVLFSLPAFFATEFFAETLRFDIALPGAKMEFFAAYGGLILGAGIFLAFTAKENARIGLLAILCLIGGLFAGRFVGLFVDHGTTAVQISFLAFEFLTLLIVGSRLKQPTKTTTMVPS</sequence>
<organism evidence="3 4">
    <name type="scientific">Litoribacillus peritrichatus</name>
    <dbReference type="NCBI Taxonomy" id="718191"/>
    <lineage>
        <taxon>Bacteria</taxon>
        <taxon>Pseudomonadati</taxon>
        <taxon>Pseudomonadota</taxon>
        <taxon>Gammaproteobacteria</taxon>
        <taxon>Oceanospirillales</taxon>
        <taxon>Oceanospirillaceae</taxon>
        <taxon>Litoribacillus</taxon>
    </lineage>
</organism>
<accession>A0ABP7MX62</accession>
<comment type="caution">
    <text evidence="3">The sequence shown here is derived from an EMBL/GenBank/DDBJ whole genome shotgun (WGS) entry which is preliminary data.</text>
</comment>
<evidence type="ECO:0000256" key="2">
    <source>
        <dbReference type="SAM" id="SignalP"/>
    </source>
</evidence>
<keyword evidence="1" id="KW-0812">Transmembrane</keyword>
<evidence type="ECO:0008006" key="5">
    <source>
        <dbReference type="Google" id="ProtNLM"/>
    </source>
</evidence>
<dbReference type="EMBL" id="BAABBN010000007">
    <property type="protein sequence ID" value="GAA3930594.1"/>
    <property type="molecule type" value="Genomic_DNA"/>
</dbReference>
<evidence type="ECO:0000313" key="4">
    <source>
        <dbReference type="Proteomes" id="UP001501565"/>
    </source>
</evidence>
<keyword evidence="1" id="KW-1133">Transmembrane helix</keyword>
<feature type="transmembrane region" description="Helical" evidence="1">
    <location>
        <begin position="71"/>
        <end position="93"/>
    </location>
</feature>
<protein>
    <recommendedName>
        <fullName evidence="5">DUF4345 domain-containing protein</fullName>
    </recommendedName>
</protein>
<name>A0ABP7MX62_9GAMM</name>
<feature type="transmembrane region" description="Helical" evidence="1">
    <location>
        <begin position="46"/>
        <end position="64"/>
    </location>
</feature>
<feature type="signal peptide" evidence="2">
    <location>
        <begin position="1"/>
        <end position="24"/>
    </location>
</feature>